<dbReference type="OrthoDB" id="5413827at2759"/>
<sequence length="420" mass="48510">MAAILDLSHTPYIPVSIRLSWFLRFPREVRDLIYAFALHEPNLHSKRHRIDCPYLSWSMNELEIPPFIIMQRPEKCNCHARQDLSLLLVNKQIYAEAASRFWRDNILCGSYPWSLWKGDASAIERIRTQYLQHLRLLVSMRGIVSPREIYSPTGSESRSITREVWDGWVLKCAKLRTLELEPVYLGWFHDKYAQLRECCPHLEKLSLVHMQSHTVRGTRCANSLEGPALYVKITKQIPLDLTADELKETIRRFSFNLCVFINQAGIQNLLQPSGPEGPVLKTGLHDGNTLMTWGLRDGSQTTVAVYGLPTGPATRRANGLALFYEQEALKRAGKPTLQEVKAEATRAELAKAKKLEKERKEDVEAEEKMKKKAETREKEAGEEKVAEKKKERNKTERLNRKIRRQDKGRKEERKRVAPKM</sequence>
<dbReference type="STRING" id="1447883.A0A2B7XS43"/>
<feature type="compositionally biased region" description="Basic and acidic residues" evidence="1">
    <location>
        <begin position="353"/>
        <end position="399"/>
    </location>
</feature>
<gene>
    <name evidence="2" type="ORF">AJ80_06958</name>
</gene>
<feature type="region of interest" description="Disordered" evidence="1">
    <location>
        <begin position="353"/>
        <end position="420"/>
    </location>
</feature>
<comment type="caution">
    <text evidence="2">The sequence shown here is derived from an EMBL/GenBank/DDBJ whole genome shotgun (WGS) entry which is preliminary data.</text>
</comment>
<proteinExistence type="predicted"/>
<dbReference type="EMBL" id="PDNA01000127">
    <property type="protein sequence ID" value="PGH11800.1"/>
    <property type="molecule type" value="Genomic_DNA"/>
</dbReference>
<accession>A0A2B7XS43</accession>
<dbReference type="PANTHER" id="PTHR42085:SF1">
    <property type="entry name" value="F-BOX DOMAIN-CONTAINING PROTEIN"/>
    <property type="match status" value="1"/>
</dbReference>
<dbReference type="PANTHER" id="PTHR42085">
    <property type="entry name" value="F-BOX DOMAIN-CONTAINING PROTEIN"/>
    <property type="match status" value="1"/>
</dbReference>
<reference evidence="2 3" key="1">
    <citation type="submission" date="2017-10" db="EMBL/GenBank/DDBJ databases">
        <title>Comparative genomics in systemic dimorphic fungi from Ajellomycetaceae.</title>
        <authorList>
            <person name="Munoz J.F."/>
            <person name="Mcewen J.G."/>
            <person name="Clay O.K."/>
            <person name="Cuomo C.A."/>
        </authorList>
    </citation>
    <scope>NUCLEOTIDE SEQUENCE [LARGE SCALE GENOMIC DNA]</scope>
    <source>
        <strain evidence="2 3">UAMH7299</strain>
    </source>
</reference>
<dbReference type="InterPro" id="IPR038883">
    <property type="entry name" value="AN11006-like"/>
</dbReference>
<name>A0A2B7XS43_POLH7</name>
<feature type="compositionally biased region" description="Basic and acidic residues" evidence="1">
    <location>
        <begin position="408"/>
        <end position="420"/>
    </location>
</feature>
<organism evidence="2 3">
    <name type="scientific">Polytolypa hystricis (strain UAMH7299)</name>
    <dbReference type="NCBI Taxonomy" id="1447883"/>
    <lineage>
        <taxon>Eukaryota</taxon>
        <taxon>Fungi</taxon>
        <taxon>Dikarya</taxon>
        <taxon>Ascomycota</taxon>
        <taxon>Pezizomycotina</taxon>
        <taxon>Eurotiomycetes</taxon>
        <taxon>Eurotiomycetidae</taxon>
        <taxon>Onygenales</taxon>
        <taxon>Onygenales incertae sedis</taxon>
        <taxon>Polytolypa</taxon>
    </lineage>
</organism>
<keyword evidence="3" id="KW-1185">Reference proteome</keyword>
<evidence type="ECO:0000313" key="3">
    <source>
        <dbReference type="Proteomes" id="UP000224634"/>
    </source>
</evidence>
<dbReference type="Proteomes" id="UP000224634">
    <property type="component" value="Unassembled WGS sequence"/>
</dbReference>
<evidence type="ECO:0000313" key="2">
    <source>
        <dbReference type="EMBL" id="PGH11800.1"/>
    </source>
</evidence>
<protein>
    <submittedName>
        <fullName evidence="2">Uncharacterized protein</fullName>
    </submittedName>
</protein>
<dbReference type="AlphaFoldDB" id="A0A2B7XS43"/>
<evidence type="ECO:0000256" key="1">
    <source>
        <dbReference type="SAM" id="MobiDB-lite"/>
    </source>
</evidence>